<protein>
    <submittedName>
        <fullName evidence="2">Uncharacterized protein</fullName>
    </submittedName>
</protein>
<dbReference type="AlphaFoldDB" id="A0A133ZDE8"/>
<proteinExistence type="predicted"/>
<evidence type="ECO:0000256" key="1">
    <source>
        <dbReference type="SAM" id="Phobius"/>
    </source>
</evidence>
<dbReference type="STRING" id="467210.HMPREF1866_02526"/>
<dbReference type="PATRIC" id="fig|467210.3.peg.2501"/>
<name>A0A133ZDE8_9FIRM</name>
<comment type="caution">
    <text evidence="2">The sequence shown here is derived from an EMBL/GenBank/DDBJ whole genome shotgun (WGS) entry which is preliminary data.</text>
</comment>
<keyword evidence="3" id="KW-1185">Reference proteome</keyword>
<evidence type="ECO:0000313" key="2">
    <source>
        <dbReference type="EMBL" id="KXB53454.1"/>
    </source>
</evidence>
<evidence type="ECO:0000313" key="3">
    <source>
        <dbReference type="Proteomes" id="UP000070394"/>
    </source>
</evidence>
<dbReference type="EMBL" id="LSDA01000140">
    <property type="protein sequence ID" value="KXB53454.1"/>
    <property type="molecule type" value="Genomic_DNA"/>
</dbReference>
<organism evidence="2 3">
    <name type="scientific">Lachnoanaerobaculum saburreum</name>
    <dbReference type="NCBI Taxonomy" id="467210"/>
    <lineage>
        <taxon>Bacteria</taxon>
        <taxon>Bacillati</taxon>
        <taxon>Bacillota</taxon>
        <taxon>Clostridia</taxon>
        <taxon>Lachnospirales</taxon>
        <taxon>Lachnospiraceae</taxon>
        <taxon>Lachnoanaerobaculum</taxon>
    </lineage>
</organism>
<feature type="transmembrane region" description="Helical" evidence="1">
    <location>
        <begin position="178"/>
        <end position="197"/>
    </location>
</feature>
<accession>A0A133ZDE8</accession>
<gene>
    <name evidence="2" type="ORF">HMPREF1866_02526</name>
</gene>
<sequence>MVETLGGFDNYTFEMLKKALVGEYLSFSVIKEDKVSKEELSEKVCDYFEKVTIKTGKSFDKLIEAYTKGIDYVVGNKIAKAPKAKKNSQVKEDTPRAEKYYEKALTIKNSRNLSTRNLIDYSRIIFCLYMEIIKNNYSVIDNFDFSANVLKPDAVINGMKMKEDFLIVKKKYFNIKELYSIDTCTFVIAVILLYTIINERI</sequence>
<keyword evidence="1" id="KW-0812">Transmembrane</keyword>
<keyword evidence="1" id="KW-0472">Membrane</keyword>
<dbReference type="Proteomes" id="UP000070394">
    <property type="component" value="Unassembled WGS sequence"/>
</dbReference>
<reference evidence="3" key="1">
    <citation type="submission" date="2016-01" db="EMBL/GenBank/DDBJ databases">
        <authorList>
            <person name="Mitreva M."/>
            <person name="Pepin K.H."/>
            <person name="Mihindukulasuriya K.A."/>
            <person name="Fulton R."/>
            <person name="Fronick C."/>
            <person name="O'Laughlin M."/>
            <person name="Miner T."/>
            <person name="Herter B."/>
            <person name="Rosa B.A."/>
            <person name="Cordes M."/>
            <person name="Tomlinson C."/>
            <person name="Wollam A."/>
            <person name="Palsikar V.B."/>
            <person name="Mardis E.R."/>
            <person name="Wilson R.K."/>
        </authorList>
    </citation>
    <scope>NUCLEOTIDE SEQUENCE [LARGE SCALE GENOMIC DNA]</scope>
    <source>
        <strain evidence="3">DNF00896</strain>
    </source>
</reference>
<keyword evidence="1" id="KW-1133">Transmembrane helix</keyword>